<dbReference type="Gene3D" id="3.80.10.10">
    <property type="entry name" value="Ribonuclease Inhibitor"/>
    <property type="match status" value="1"/>
</dbReference>
<dbReference type="InterPro" id="IPR032675">
    <property type="entry name" value="LRR_dom_sf"/>
</dbReference>
<evidence type="ECO:0000256" key="3">
    <source>
        <dbReference type="ARBA" id="ARBA00022737"/>
    </source>
</evidence>
<keyword evidence="2" id="KW-0433">Leucine-rich repeat</keyword>
<dbReference type="GO" id="GO:0005829">
    <property type="term" value="C:cytosol"/>
    <property type="evidence" value="ECO:0007669"/>
    <property type="project" value="TreeGrafter"/>
</dbReference>
<accession>A0A0V1BPD7</accession>
<dbReference type="InterPro" id="IPR001611">
    <property type="entry name" value="Leu-rich_rpt"/>
</dbReference>
<keyword evidence="4" id="KW-0812">Transmembrane</keyword>
<dbReference type="SUPFAM" id="SSF69099">
    <property type="entry name" value="Ran-GTPase activating protein 1 (RanGAP1), C-terminal domain"/>
    <property type="match status" value="1"/>
</dbReference>
<protein>
    <submittedName>
        <fullName evidence="5">Ran GTPase-activating protein 1</fullName>
    </submittedName>
</protein>
<proteinExistence type="predicted"/>
<dbReference type="InterPro" id="IPR036720">
    <property type="entry name" value="RanGAP1_C_sf"/>
</dbReference>
<dbReference type="SMART" id="SM00368">
    <property type="entry name" value="LRR_RI"/>
    <property type="match status" value="8"/>
</dbReference>
<organism evidence="5 6">
    <name type="scientific">Trichinella spiralis</name>
    <name type="common">Trichina worm</name>
    <dbReference type="NCBI Taxonomy" id="6334"/>
    <lineage>
        <taxon>Eukaryota</taxon>
        <taxon>Metazoa</taxon>
        <taxon>Ecdysozoa</taxon>
        <taxon>Nematoda</taxon>
        <taxon>Enoplea</taxon>
        <taxon>Dorylaimia</taxon>
        <taxon>Trichinellida</taxon>
        <taxon>Trichinellidae</taxon>
        <taxon>Trichinella</taxon>
    </lineage>
</organism>
<dbReference type="Proteomes" id="UP000054776">
    <property type="component" value="Unassembled WGS sequence"/>
</dbReference>
<dbReference type="EMBL" id="JYDH01000023">
    <property type="protein sequence ID" value="KRY38690.1"/>
    <property type="molecule type" value="Genomic_DNA"/>
</dbReference>
<dbReference type="InterPro" id="IPR027038">
    <property type="entry name" value="RanGap"/>
</dbReference>
<keyword evidence="4" id="KW-1133">Transmembrane helix</keyword>
<dbReference type="AlphaFoldDB" id="A0A0V1BPD7"/>
<sequence length="616" mass="68707">LRQLATVIVQALVSSFFDKTQIMAESDIDKINEQIKKLDVVDGGTFSIAGKGLFYDDDDKIDNLVKSLKDASFEKLNLSGNSIGIKAAAAIGDVLKLNSSIKSKQNFNYTFCAVFGCQELHLSDLFTRRTLDEIPNCLKHIFDAIVESGAKIEMLDLSDSAFGKIGADELVRFFSSPSAWSLHTLLLHNNGLGIGGGQVIANALKTAHYNSKMANVKFNLKTVVIGRNRLENAGAMALADAFQTIGTLEEIVMPQNGITGPGITELLKAFSKNPSLKKIDLSDNTFSKDAAFSLKDMLKQLKQLEFVNFDDCLLRNHCAEHLAQGLALASPNLSEIHLNGCEFDTSAGSQILLSLKSKTSLSKINLNYNQFGEKGVKVIKNIASDLGLADFLGSLSEDDEMSEEEFVVVESNSLNIYSPAELIEMLQTEPKLEHLLALQDEHTKEEFLKILTLKKDNMDFCAKTIIGLSSVLTPDCSEEDKNLCLSIWQWISDTLIDQEEVELFVNSLVLHIHLIRALPGMESKFQLYGIYDMLFYVAKEKLFSPIFYDVLKFFIKRKCPRVEDIDSKKLLDVVESLSSYCYHMNILFMNNQLLIKYFVNQCITVLVVGVVFYFMD</sequence>
<evidence type="ECO:0000313" key="6">
    <source>
        <dbReference type="Proteomes" id="UP000054776"/>
    </source>
</evidence>
<dbReference type="CDD" id="cd00116">
    <property type="entry name" value="LRR_RI"/>
    <property type="match status" value="1"/>
</dbReference>
<dbReference type="SUPFAM" id="SSF52047">
    <property type="entry name" value="RNI-like"/>
    <property type="match status" value="1"/>
</dbReference>
<keyword evidence="3" id="KW-0677">Repeat</keyword>
<dbReference type="GO" id="GO:0006913">
    <property type="term" value="P:nucleocytoplasmic transport"/>
    <property type="evidence" value="ECO:0007669"/>
    <property type="project" value="TreeGrafter"/>
</dbReference>
<evidence type="ECO:0000313" key="5">
    <source>
        <dbReference type="EMBL" id="KRY38690.1"/>
    </source>
</evidence>
<dbReference type="OrthoDB" id="184583at2759"/>
<feature type="transmembrane region" description="Helical" evidence="4">
    <location>
        <begin position="594"/>
        <end position="615"/>
    </location>
</feature>
<keyword evidence="1" id="KW-0343">GTPase activation</keyword>
<evidence type="ECO:0000256" key="2">
    <source>
        <dbReference type="ARBA" id="ARBA00022614"/>
    </source>
</evidence>
<dbReference type="GO" id="GO:0048471">
    <property type="term" value="C:perinuclear region of cytoplasm"/>
    <property type="evidence" value="ECO:0007669"/>
    <property type="project" value="TreeGrafter"/>
</dbReference>
<dbReference type="PANTHER" id="PTHR24113:SF12">
    <property type="entry name" value="RAN GTPASE-ACTIVATING PROTEIN 1"/>
    <property type="match status" value="1"/>
</dbReference>
<keyword evidence="4" id="KW-0472">Membrane</keyword>
<dbReference type="Gene3D" id="1.25.40.200">
    <property type="entry name" value="Ran-GTPase activating protein 1, C-terminal domain"/>
    <property type="match status" value="1"/>
</dbReference>
<dbReference type="GO" id="GO:0005634">
    <property type="term" value="C:nucleus"/>
    <property type="evidence" value="ECO:0007669"/>
    <property type="project" value="TreeGrafter"/>
</dbReference>
<reference evidence="5 6" key="1">
    <citation type="submission" date="2015-01" db="EMBL/GenBank/DDBJ databases">
        <title>Evolution of Trichinella species and genotypes.</title>
        <authorList>
            <person name="Korhonen P.K."/>
            <person name="Edoardo P."/>
            <person name="Giuseppe L.R."/>
            <person name="Gasser R.B."/>
        </authorList>
    </citation>
    <scope>NUCLEOTIDE SEQUENCE [LARGE SCALE GENOMIC DNA]</scope>
    <source>
        <strain evidence="5">ISS3</strain>
    </source>
</reference>
<name>A0A0V1BPD7_TRISP</name>
<dbReference type="Pfam" id="PF13516">
    <property type="entry name" value="LRR_6"/>
    <property type="match status" value="2"/>
</dbReference>
<dbReference type="PANTHER" id="PTHR24113">
    <property type="entry name" value="RAN GTPASE-ACTIVATING PROTEIN 1"/>
    <property type="match status" value="1"/>
</dbReference>
<gene>
    <name evidence="5" type="primary">RANGAP1</name>
    <name evidence="5" type="ORF">T01_1312</name>
</gene>
<dbReference type="GO" id="GO:0007165">
    <property type="term" value="P:signal transduction"/>
    <property type="evidence" value="ECO:0007669"/>
    <property type="project" value="InterPro"/>
</dbReference>
<dbReference type="GO" id="GO:0005096">
    <property type="term" value="F:GTPase activator activity"/>
    <property type="evidence" value="ECO:0007669"/>
    <property type="project" value="UniProtKB-KW"/>
</dbReference>
<evidence type="ECO:0000256" key="4">
    <source>
        <dbReference type="SAM" id="Phobius"/>
    </source>
</evidence>
<comment type="caution">
    <text evidence="5">The sequence shown here is derived from an EMBL/GenBank/DDBJ whole genome shotgun (WGS) entry which is preliminary data.</text>
</comment>
<dbReference type="GO" id="GO:0031267">
    <property type="term" value="F:small GTPase binding"/>
    <property type="evidence" value="ECO:0007669"/>
    <property type="project" value="TreeGrafter"/>
</dbReference>
<feature type="non-terminal residue" evidence="5">
    <location>
        <position position="1"/>
    </location>
</feature>
<evidence type="ECO:0000256" key="1">
    <source>
        <dbReference type="ARBA" id="ARBA00022468"/>
    </source>
</evidence>
<keyword evidence="6" id="KW-1185">Reference proteome</keyword>